<accession>A0A6C0C818</accession>
<sequence>MDKNTDKKTNPEVKETPKLPINPSMDEANKTAANVFNTQGEKAFLKHVFTDQETGRTMSYSEMRYRYG</sequence>
<evidence type="ECO:0000256" key="1">
    <source>
        <dbReference type="SAM" id="MobiDB-lite"/>
    </source>
</evidence>
<feature type="compositionally biased region" description="Basic and acidic residues" evidence="1">
    <location>
        <begin position="1"/>
        <end position="17"/>
    </location>
</feature>
<reference evidence="2" key="1">
    <citation type="journal article" date="2020" name="Nature">
        <title>Giant virus diversity and host interactions through global metagenomics.</title>
        <authorList>
            <person name="Schulz F."/>
            <person name="Roux S."/>
            <person name="Paez-Espino D."/>
            <person name="Jungbluth S."/>
            <person name="Walsh D.A."/>
            <person name="Denef V.J."/>
            <person name="McMahon K.D."/>
            <person name="Konstantinidis K.T."/>
            <person name="Eloe-Fadrosh E.A."/>
            <person name="Kyrpides N.C."/>
            <person name="Woyke T."/>
        </authorList>
    </citation>
    <scope>NUCLEOTIDE SEQUENCE</scope>
    <source>
        <strain evidence="2">GVMAG-M-3300020187-37</strain>
    </source>
</reference>
<dbReference type="AlphaFoldDB" id="A0A6C0C818"/>
<proteinExistence type="predicted"/>
<protein>
    <submittedName>
        <fullName evidence="2">Uncharacterized protein</fullName>
    </submittedName>
</protein>
<organism evidence="2">
    <name type="scientific">viral metagenome</name>
    <dbReference type="NCBI Taxonomy" id="1070528"/>
    <lineage>
        <taxon>unclassified sequences</taxon>
        <taxon>metagenomes</taxon>
        <taxon>organismal metagenomes</taxon>
    </lineage>
</organism>
<dbReference type="EMBL" id="MN739345">
    <property type="protein sequence ID" value="QHS99663.1"/>
    <property type="molecule type" value="Genomic_DNA"/>
</dbReference>
<name>A0A6C0C818_9ZZZZ</name>
<evidence type="ECO:0000313" key="2">
    <source>
        <dbReference type="EMBL" id="QHS99663.1"/>
    </source>
</evidence>
<feature type="region of interest" description="Disordered" evidence="1">
    <location>
        <begin position="1"/>
        <end position="26"/>
    </location>
</feature>